<proteinExistence type="predicted"/>
<organism evidence="1 2">
    <name type="scientific">Vibrio variabilis</name>
    <dbReference type="NCBI Taxonomy" id="990271"/>
    <lineage>
        <taxon>Bacteria</taxon>
        <taxon>Pseudomonadati</taxon>
        <taxon>Pseudomonadota</taxon>
        <taxon>Gammaproteobacteria</taxon>
        <taxon>Vibrionales</taxon>
        <taxon>Vibrionaceae</taxon>
        <taxon>Vibrio</taxon>
    </lineage>
</organism>
<evidence type="ECO:0000313" key="1">
    <source>
        <dbReference type="EMBL" id="GAL24976.1"/>
    </source>
</evidence>
<keyword evidence="2" id="KW-1185">Reference proteome</keyword>
<evidence type="ECO:0000313" key="2">
    <source>
        <dbReference type="Proteomes" id="UP000029223"/>
    </source>
</evidence>
<gene>
    <name evidence="1" type="ORF">JCM19239_5803</name>
</gene>
<accession>A0ABQ0J885</accession>
<comment type="caution">
    <text evidence="1">The sequence shown here is derived from an EMBL/GenBank/DDBJ whole genome shotgun (WGS) entry which is preliminary data.</text>
</comment>
<protein>
    <submittedName>
        <fullName evidence="1">Structural protein P5</fullName>
    </submittedName>
</protein>
<sequence>MGTPRGIRNNNPTNIKYSKHNNWLGQTGSDGTFAVFGSPEYGIRAAAKLIQNYQNHYHLGTVRDIISRWAPAGEENPHLENYIKHVAKKLGISENNHKVLSSQYPVLIAAMIEFENGVQPYDMDLIAHGVALA</sequence>
<dbReference type="Proteomes" id="UP000029223">
    <property type="component" value="Unassembled WGS sequence"/>
</dbReference>
<name>A0ABQ0J885_9VIBR</name>
<dbReference type="EMBL" id="BBMS01000007">
    <property type="protein sequence ID" value="GAL24976.1"/>
    <property type="molecule type" value="Genomic_DNA"/>
</dbReference>
<reference evidence="2" key="1">
    <citation type="submission" date="2014-09" db="EMBL/GenBank/DDBJ databases">
        <title>Vibrio variabilis JCM 19239. (C206) whole genome shotgun sequence.</title>
        <authorList>
            <person name="Sawabe T."/>
            <person name="Meirelles P."/>
            <person name="Nakanishi M."/>
            <person name="Sayaka M."/>
            <person name="Hattori M."/>
            <person name="Ohkuma M."/>
        </authorList>
    </citation>
    <scope>NUCLEOTIDE SEQUENCE [LARGE SCALE GENOMIC DNA]</scope>
    <source>
        <strain evidence="2">JCM 19239</strain>
    </source>
</reference>